<dbReference type="PRINTS" id="PR01705">
    <property type="entry name" value="TSP1REPEAT"/>
</dbReference>
<evidence type="ECO:0000256" key="3">
    <source>
        <dbReference type="SAM" id="SignalP"/>
    </source>
</evidence>
<dbReference type="InterPro" id="IPR016187">
    <property type="entry name" value="CTDL_fold"/>
</dbReference>
<dbReference type="CDD" id="cd00037">
    <property type="entry name" value="CLECT"/>
    <property type="match status" value="1"/>
</dbReference>
<dbReference type="InterPro" id="IPR050439">
    <property type="entry name" value="ADAMTS_ADAMTS-like"/>
</dbReference>
<name>A0A1S3IWV6_LINAN</name>
<dbReference type="GO" id="GO:0031012">
    <property type="term" value="C:extracellular matrix"/>
    <property type="evidence" value="ECO:0007669"/>
    <property type="project" value="TreeGrafter"/>
</dbReference>
<dbReference type="InterPro" id="IPR036383">
    <property type="entry name" value="TSP1_rpt_sf"/>
</dbReference>
<proteinExistence type="predicted"/>
<dbReference type="PANTHER" id="PTHR13723">
    <property type="entry name" value="ADAMTS A DISINTEGRIN AND METALLOPROTEASE WITH THROMBOSPONDIN MOTIFS PROTEASE"/>
    <property type="match status" value="1"/>
</dbReference>
<dbReference type="PROSITE" id="PS50041">
    <property type="entry name" value="C_TYPE_LECTIN_2"/>
    <property type="match status" value="1"/>
</dbReference>
<dbReference type="SMART" id="SM00209">
    <property type="entry name" value="TSP1"/>
    <property type="match status" value="1"/>
</dbReference>
<keyword evidence="3" id="KW-0732">Signal</keyword>
<dbReference type="SUPFAM" id="SSF56436">
    <property type="entry name" value="C-type lectin-like"/>
    <property type="match status" value="1"/>
</dbReference>
<dbReference type="Gene3D" id="2.20.100.10">
    <property type="entry name" value="Thrombospondin type-1 (TSP1) repeat"/>
    <property type="match status" value="1"/>
</dbReference>
<dbReference type="Proteomes" id="UP000085678">
    <property type="component" value="Unplaced"/>
</dbReference>
<evidence type="ECO:0000256" key="2">
    <source>
        <dbReference type="ARBA" id="ARBA00022525"/>
    </source>
</evidence>
<evidence type="ECO:0000256" key="1">
    <source>
        <dbReference type="ARBA" id="ARBA00004613"/>
    </source>
</evidence>
<dbReference type="SUPFAM" id="SSF82895">
    <property type="entry name" value="TSP-1 type 1 repeat"/>
    <property type="match status" value="1"/>
</dbReference>
<gene>
    <name evidence="6" type="primary">LOC106168236</name>
</gene>
<dbReference type="PANTHER" id="PTHR13723:SF281">
    <property type="entry name" value="PAPILIN"/>
    <property type="match status" value="1"/>
</dbReference>
<dbReference type="Gene3D" id="3.10.100.10">
    <property type="entry name" value="Mannose-Binding Protein A, subunit A"/>
    <property type="match status" value="1"/>
</dbReference>
<dbReference type="InterPro" id="IPR016186">
    <property type="entry name" value="C-type_lectin-like/link_sf"/>
</dbReference>
<accession>A0A1S3IWV6</accession>
<evidence type="ECO:0000313" key="6">
    <source>
        <dbReference type="RefSeq" id="XP_013402677.1"/>
    </source>
</evidence>
<feature type="domain" description="C-type lectin" evidence="4">
    <location>
        <begin position="155"/>
        <end position="297"/>
    </location>
</feature>
<dbReference type="GeneID" id="106168236"/>
<dbReference type="GO" id="GO:0006508">
    <property type="term" value="P:proteolysis"/>
    <property type="evidence" value="ECO:0007669"/>
    <property type="project" value="TreeGrafter"/>
</dbReference>
<keyword evidence="2" id="KW-0964">Secreted</keyword>
<dbReference type="InterPro" id="IPR000884">
    <property type="entry name" value="TSP1_rpt"/>
</dbReference>
<feature type="chain" id="PRO_5010189785" evidence="3">
    <location>
        <begin position="20"/>
        <end position="310"/>
    </location>
</feature>
<dbReference type="KEGG" id="lak:106168236"/>
<dbReference type="Pfam" id="PF00090">
    <property type="entry name" value="TSP_1"/>
    <property type="match status" value="1"/>
</dbReference>
<feature type="signal peptide" evidence="3">
    <location>
        <begin position="1"/>
        <end position="19"/>
    </location>
</feature>
<reference evidence="6" key="1">
    <citation type="submission" date="2025-08" db="UniProtKB">
        <authorList>
            <consortium name="RefSeq"/>
        </authorList>
    </citation>
    <scope>IDENTIFICATION</scope>
    <source>
        <tissue evidence="6">Gonads</tissue>
    </source>
</reference>
<dbReference type="RefSeq" id="XP_013402677.1">
    <property type="nucleotide sequence ID" value="XM_013547223.1"/>
</dbReference>
<dbReference type="GO" id="GO:0004222">
    <property type="term" value="F:metalloendopeptidase activity"/>
    <property type="evidence" value="ECO:0007669"/>
    <property type="project" value="TreeGrafter"/>
</dbReference>
<sequence length="310" mass="34086">MTAIFVFTVLIGLFCRILSDPVGQCDPNRISNQYLRDDSNACAFYQCEYHGTSYLRPTFHACAPGTKVPEKYGESAAYPDSSNPCVLRVWNPADCRPRPFWGPWGDWSACSKTCGTGVATRERQCNNGPGCQGAGTQTRSCTNSQSCCPPGFAVFGNSCYSFITVSGRSPSWALSRAICQNASADLVSIETSEEHEFIKTNLRPITPPNRFIGWYVGGRRLSINPVTTRTGAPVNSREARKLQFFWVPTGQQVAYDGWTKAAGVPGDYQPDGNGPCMVLWIGRRDFVDYEFDDYSCNGNVGGYVCEKALV</sequence>
<dbReference type="InterPro" id="IPR001304">
    <property type="entry name" value="C-type_lectin-like"/>
</dbReference>
<comment type="subcellular location">
    <subcellularLocation>
        <location evidence="1">Secreted</location>
    </subcellularLocation>
</comment>
<dbReference type="PROSITE" id="PS50092">
    <property type="entry name" value="TSP1"/>
    <property type="match status" value="1"/>
</dbReference>
<evidence type="ECO:0000259" key="4">
    <source>
        <dbReference type="PROSITE" id="PS50041"/>
    </source>
</evidence>
<dbReference type="SMART" id="SM00034">
    <property type="entry name" value="CLECT"/>
    <property type="match status" value="1"/>
</dbReference>
<dbReference type="AlphaFoldDB" id="A0A1S3IWV6"/>
<evidence type="ECO:0000313" key="5">
    <source>
        <dbReference type="Proteomes" id="UP000085678"/>
    </source>
</evidence>
<dbReference type="GO" id="GO:0030198">
    <property type="term" value="P:extracellular matrix organization"/>
    <property type="evidence" value="ECO:0007669"/>
    <property type="project" value="TreeGrafter"/>
</dbReference>
<organism evidence="5 6">
    <name type="scientific">Lingula anatina</name>
    <name type="common">Brachiopod</name>
    <name type="synonym">Lingula unguis</name>
    <dbReference type="NCBI Taxonomy" id="7574"/>
    <lineage>
        <taxon>Eukaryota</taxon>
        <taxon>Metazoa</taxon>
        <taxon>Spiralia</taxon>
        <taxon>Lophotrochozoa</taxon>
        <taxon>Brachiopoda</taxon>
        <taxon>Linguliformea</taxon>
        <taxon>Lingulata</taxon>
        <taxon>Lingulida</taxon>
        <taxon>Linguloidea</taxon>
        <taxon>Lingulidae</taxon>
        <taxon>Lingula</taxon>
    </lineage>
</organism>
<keyword evidence="5" id="KW-1185">Reference proteome</keyword>
<protein>
    <submittedName>
        <fullName evidence="6">A disintegrin and metalloproteinase with thrombospondin motifs adt-2-like</fullName>
    </submittedName>
</protein>
<dbReference type="GO" id="GO:0005576">
    <property type="term" value="C:extracellular region"/>
    <property type="evidence" value="ECO:0007669"/>
    <property type="project" value="UniProtKB-SubCell"/>
</dbReference>
<dbReference type="Pfam" id="PF00059">
    <property type="entry name" value="Lectin_C"/>
    <property type="match status" value="1"/>
</dbReference>
<dbReference type="OrthoDB" id="5973910at2759"/>
<dbReference type="InParanoid" id="A0A1S3IWV6"/>